<comment type="similarity">
    <text evidence="2">Belongs to the HOP2 family.</text>
</comment>
<feature type="domain" description="Homologous-pairing protein 2 winged helix" evidence="7">
    <location>
        <begin position="9"/>
        <end position="64"/>
    </location>
</feature>
<feature type="region of interest" description="Disordered" evidence="6">
    <location>
        <begin position="77"/>
        <end position="107"/>
    </location>
</feature>
<keyword evidence="3" id="KW-0233">DNA recombination</keyword>
<sequence>MSKSKDSNAPSAVLDYLNKQNRPYSAIDICNNLHKEFGKTAIVKACESLVAEGRIREKVYGKQKCAHLKKKLEQLSDGGNVVSPEEKEKEDIGIETDEEYNVKPPDL</sequence>
<keyword evidence="5" id="KW-0469">Meiosis</keyword>
<dbReference type="PANTHER" id="PTHR15938">
    <property type="entry name" value="TBP-1 INTERACTING PROTEIN"/>
    <property type="match status" value="1"/>
</dbReference>
<dbReference type="PANTHER" id="PTHR15938:SF0">
    <property type="entry name" value="HOMOLOGOUS-PAIRING PROTEIN 2 HOMOLOG"/>
    <property type="match status" value="1"/>
</dbReference>
<reference evidence="8" key="1">
    <citation type="submission" date="2022-11" db="EMBL/GenBank/DDBJ databases">
        <title>Centuries of genome instability and evolution in soft-shell clam transmissible cancer (bioRxiv).</title>
        <authorList>
            <person name="Hart S.F.M."/>
            <person name="Yonemitsu M.A."/>
            <person name="Giersch R.M."/>
            <person name="Beal B.F."/>
            <person name="Arriagada G."/>
            <person name="Davis B.W."/>
            <person name="Ostrander E.A."/>
            <person name="Goff S.P."/>
            <person name="Metzger M.J."/>
        </authorList>
    </citation>
    <scope>NUCLEOTIDE SEQUENCE</scope>
    <source>
        <strain evidence="8">MELC-2E11</strain>
        <tissue evidence="8">Siphon/mantle</tissue>
    </source>
</reference>
<evidence type="ECO:0000313" key="9">
    <source>
        <dbReference type="Proteomes" id="UP001164746"/>
    </source>
</evidence>
<gene>
    <name evidence="8" type="ORF">MAR_007059</name>
</gene>
<keyword evidence="4" id="KW-0539">Nucleus</keyword>
<evidence type="ECO:0000256" key="4">
    <source>
        <dbReference type="ARBA" id="ARBA00023242"/>
    </source>
</evidence>
<proteinExistence type="inferred from homology"/>
<evidence type="ECO:0000256" key="3">
    <source>
        <dbReference type="ARBA" id="ARBA00023172"/>
    </source>
</evidence>
<comment type="subcellular location">
    <subcellularLocation>
        <location evidence="1">Nucleus</location>
    </subcellularLocation>
</comment>
<organism evidence="8 9">
    <name type="scientific">Mya arenaria</name>
    <name type="common">Soft-shell clam</name>
    <dbReference type="NCBI Taxonomy" id="6604"/>
    <lineage>
        <taxon>Eukaryota</taxon>
        <taxon>Metazoa</taxon>
        <taxon>Spiralia</taxon>
        <taxon>Lophotrochozoa</taxon>
        <taxon>Mollusca</taxon>
        <taxon>Bivalvia</taxon>
        <taxon>Autobranchia</taxon>
        <taxon>Heteroconchia</taxon>
        <taxon>Euheterodonta</taxon>
        <taxon>Imparidentia</taxon>
        <taxon>Neoheterodontei</taxon>
        <taxon>Myida</taxon>
        <taxon>Myoidea</taxon>
        <taxon>Myidae</taxon>
        <taxon>Mya</taxon>
    </lineage>
</organism>
<dbReference type="InterPro" id="IPR010776">
    <property type="entry name" value="Hop2_WH_dom"/>
</dbReference>
<dbReference type="Proteomes" id="UP001164746">
    <property type="component" value="Chromosome 1"/>
</dbReference>
<evidence type="ECO:0000313" key="8">
    <source>
        <dbReference type="EMBL" id="WAQ94588.1"/>
    </source>
</evidence>
<evidence type="ECO:0000259" key="7">
    <source>
        <dbReference type="Pfam" id="PF07106"/>
    </source>
</evidence>
<protein>
    <submittedName>
        <fullName evidence="8">HOP2-like protein</fullName>
    </submittedName>
</protein>
<evidence type="ECO:0000256" key="1">
    <source>
        <dbReference type="ARBA" id="ARBA00004123"/>
    </source>
</evidence>
<dbReference type="InterPro" id="IPR036388">
    <property type="entry name" value="WH-like_DNA-bd_sf"/>
</dbReference>
<dbReference type="Gene3D" id="1.10.10.10">
    <property type="entry name" value="Winged helix-like DNA-binding domain superfamily/Winged helix DNA-binding domain"/>
    <property type="match status" value="1"/>
</dbReference>
<evidence type="ECO:0000256" key="5">
    <source>
        <dbReference type="ARBA" id="ARBA00023254"/>
    </source>
</evidence>
<evidence type="ECO:0000256" key="6">
    <source>
        <dbReference type="SAM" id="MobiDB-lite"/>
    </source>
</evidence>
<accession>A0ABY7DET6</accession>
<dbReference type="EMBL" id="CP111012">
    <property type="protein sequence ID" value="WAQ94588.1"/>
    <property type="molecule type" value="Genomic_DNA"/>
</dbReference>
<evidence type="ECO:0000256" key="2">
    <source>
        <dbReference type="ARBA" id="ARBA00007922"/>
    </source>
</evidence>
<dbReference type="Pfam" id="PF07106">
    <property type="entry name" value="WHD_TBPIP"/>
    <property type="match status" value="1"/>
</dbReference>
<name>A0ABY7DET6_MYAAR</name>
<keyword evidence="9" id="KW-1185">Reference proteome</keyword>